<accession>A0A385SV05</accession>
<dbReference type="KEGG" id="chk:D4L85_29040"/>
<keyword evidence="2" id="KW-1185">Reference proteome</keyword>
<proteinExistence type="predicted"/>
<dbReference type="Proteomes" id="UP000266183">
    <property type="component" value="Chromosome"/>
</dbReference>
<dbReference type="PROSITE" id="PS51257">
    <property type="entry name" value="PROKAR_LIPOPROTEIN"/>
    <property type="match status" value="1"/>
</dbReference>
<gene>
    <name evidence="1" type="ORF">D4L85_29040</name>
</gene>
<organism evidence="1 2">
    <name type="scientific">Chryseolinea soli</name>
    <dbReference type="NCBI Taxonomy" id="2321403"/>
    <lineage>
        <taxon>Bacteria</taxon>
        <taxon>Pseudomonadati</taxon>
        <taxon>Bacteroidota</taxon>
        <taxon>Cytophagia</taxon>
        <taxon>Cytophagales</taxon>
        <taxon>Fulvivirgaceae</taxon>
        <taxon>Chryseolinea</taxon>
    </lineage>
</organism>
<dbReference type="OrthoDB" id="1429200at2"/>
<dbReference type="AlphaFoldDB" id="A0A385SV05"/>
<evidence type="ECO:0000313" key="2">
    <source>
        <dbReference type="Proteomes" id="UP000266183"/>
    </source>
</evidence>
<name>A0A385SV05_9BACT</name>
<evidence type="ECO:0000313" key="1">
    <source>
        <dbReference type="EMBL" id="AYB34376.1"/>
    </source>
</evidence>
<protein>
    <submittedName>
        <fullName evidence="1">Uncharacterized protein</fullName>
    </submittedName>
</protein>
<dbReference type="EMBL" id="CP032382">
    <property type="protein sequence ID" value="AYB34376.1"/>
    <property type="molecule type" value="Genomic_DNA"/>
</dbReference>
<reference evidence="2" key="1">
    <citation type="submission" date="2018-09" db="EMBL/GenBank/DDBJ databases">
        <title>Chryseolinea sp. KIS68-18 isolated from soil.</title>
        <authorList>
            <person name="Weon H.-Y."/>
            <person name="Kwon S.-W."/>
            <person name="Lee S.A."/>
        </authorList>
    </citation>
    <scope>NUCLEOTIDE SEQUENCE [LARGE SCALE GENOMIC DNA]</scope>
    <source>
        <strain evidence="2">KIS68-18</strain>
    </source>
</reference>
<dbReference type="RefSeq" id="WP_119757636.1">
    <property type="nucleotide sequence ID" value="NZ_CP032382.1"/>
</dbReference>
<sequence>MRFRQRSLMTSMVFLVAATACQNRVYLSDQEKLWNPYRVGQKLVFHSTGDRYDTLEIIQVDNSAFSDGIGARGNERLKVVTQHRLKDSNRLHELLFLYITAPWKEDPSAIDFNFFLPDRSFMGRNYSIAELEGYREIALETPQGTFHDVIAIEDNSHPLKKQGIKVIFWSKSAGYVRFEQYDGTVGELVDLIK</sequence>